<keyword evidence="1 5" id="KW-0479">Metal-binding</keyword>
<feature type="domain" description="CR-type" evidence="8">
    <location>
        <begin position="164"/>
        <end position="249"/>
    </location>
</feature>
<feature type="zinc finger region" description="CR-type" evidence="5">
    <location>
        <begin position="164"/>
        <end position="249"/>
    </location>
</feature>
<dbReference type="Gene3D" id="2.60.260.20">
    <property type="entry name" value="Urease metallochaperone UreE, N-terminal domain"/>
    <property type="match status" value="2"/>
</dbReference>
<dbReference type="InterPro" id="IPR036410">
    <property type="entry name" value="HSP_DnaJ_Cys-rich_dom_sf"/>
</dbReference>
<dbReference type="PROSITE" id="PS51188">
    <property type="entry name" value="ZF_CR"/>
    <property type="match status" value="1"/>
</dbReference>
<evidence type="ECO:0000256" key="6">
    <source>
        <dbReference type="SAM" id="MobiDB-lite"/>
    </source>
</evidence>
<dbReference type="SUPFAM" id="SSF57938">
    <property type="entry name" value="DnaJ/Hsp40 cysteine-rich domain"/>
    <property type="match status" value="1"/>
</dbReference>
<dbReference type="Pfam" id="PF00226">
    <property type="entry name" value="DnaJ"/>
    <property type="match status" value="1"/>
</dbReference>
<dbReference type="FunFam" id="2.60.260.20:FF:000013">
    <property type="entry name" value="DnaJ subfamily B member 11"/>
    <property type="match status" value="1"/>
</dbReference>
<evidence type="ECO:0000256" key="4">
    <source>
        <dbReference type="ARBA" id="ARBA00022833"/>
    </source>
</evidence>
<keyword evidence="4 5" id="KW-0862">Zinc</keyword>
<evidence type="ECO:0000256" key="5">
    <source>
        <dbReference type="PROSITE-ProRule" id="PRU00546"/>
    </source>
</evidence>
<dbReference type="InterPro" id="IPR002939">
    <property type="entry name" value="DnaJ_C"/>
</dbReference>
<dbReference type="VEuPathDB" id="TriTrypDB:TEOVI_000005800"/>
<protein>
    <submittedName>
        <fullName evidence="9">Chaperone protein DNAj, putative</fullName>
    </submittedName>
</protein>
<dbReference type="CDD" id="cd06257">
    <property type="entry name" value="DnaJ"/>
    <property type="match status" value="1"/>
</dbReference>
<sequence>MLRFTSVSSIWRRLAAAPPTAATAAFANVSKRQSSSNKDYYKILGVSQSASQSDIKKAYRKRALETHPDQGGNKEDFAEVAEAYECLSNEEKRRIYDQYGSEAAANMNAGGGMGGFGGRSAEDIFAEFFKGGMGGFGGNRSAGPPQVPPLEVTLRMTLEEVYKGASKSPRVNRPVVCSDCRGFGTKSQKKKPKCSECDGSGHVVQHHRFGPGMVQQTVSQCPRCGGAGTVAKPDDKCPKCKGMGYRHLVQSVSIDIPAGVPPDVTLVVRGEGGTMPEAEPGDLHVHVEVEEHNVFKRRGNDLVVERDVTLSEALLEFDLSLKTLDGRSITVKSPKSSVLQPNSVLRVAGEGMPNSSGGNGDLYIVTKLKLPRTLTDQQKEAVKKAFGEPKKKDPDSGSDKTVTASVLRGGVREMEEALHSNWDSERGGGSQQGNGRRRSGRKQHTAECVHQ</sequence>
<dbReference type="PRINTS" id="PR00625">
    <property type="entry name" value="JDOMAIN"/>
</dbReference>
<dbReference type="PROSITE" id="PS50076">
    <property type="entry name" value="DNAJ_2"/>
    <property type="match status" value="1"/>
</dbReference>
<dbReference type="FunFam" id="2.10.230.10:FF:000001">
    <property type="entry name" value="DnaJ subfamily A member 2"/>
    <property type="match status" value="1"/>
</dbReference>
<dbReference type="PANTHER" id="PTHR43888">
    <property type="entry name" value="DNAJ-LIKE-2, ISOFORM A-RELATED"/>
    <property type="match status" value="1"/>
</dbReference>
<dbReference type="SMART" id="SM00271">
    <property type="entry name" value="DnaJ"/>
    <property type="match status" value="1"/>
</dbReference>
<dbReference type="GO" id="GO:0051082">
    <property type="term" value="F:unfolded protein binding"/>
    <property type="evidence" value="ECO:0007669"/>
    <property type="project" value="InterPro"/>
</dbReference>
<dbReference type="InterPro" id="IPR018253">
    <property type="entry name" value="DnaJ_domain_CS"/>
</dbReference>
<keyword evidence="10" id="KW-1185">Reference proteome</keyword>
<keyword evidence="2" id="KW-0677">Repeat</keyword>
<dbReference type="Gene3D" id="1.10.287.110">
    <property type="entry name" value="DnaJ domain"/>
    <property type="match status" value="1"/>
</dbReference>
<feature type="compositionally biased region" description="Basic and acidic residues" evidence="6">
    <location>
        <begin position="410"/>
        <end position="426"/>
    </location>
</feature>
<dbReference type="GO" id="GO:0008270">
    <property type="term" value="F:zinc ion binding"/>
    <property type="evidence" value="ECO:0007669"/>
    <property type="project" value="UniProtKB-KW"/>
</dbReference>
<accession>A0A1G4HYF6</accession>
<dbReference type="CDD" id="cd10747">
    <property type="entry name" value="DnaJ_C"/>
    <property type="match status" value="1"/>
</dbReference>
<dbReference type="InterPro" id="IPR036869">
    <property type="entry name" value="J_dom_sf"/>
</dbReference>
<dbReference type="RefSeq" id="XP_067076106.1">
    <property type="nucleotide sequence ID" value="XM_067220005.1"/>
</dbReference>
<keyword evidence="3 5" id="KW-0863">Zinc-finger</keyword>
<organism evidence="9 10">
    <name type="scientific">Trypanosoma equiperdum</name>
    <dbReference type="NCBI Taxonomy" id="5694"/>
    <lineage>
        <taxon>Eukaryota</taxon>
        <taxon>Discoba</taxon>
        <taxon>Euglenozoa</taxon>
        <taxon>Kinetoplastea</taxon>
        <taxon>Metakinetoplastina</taxon>
        <taxon>Trypanosomatida</taxon>
        <taxon>Trypanosomatidae</taxon>
        <taxon>Trypanosoma</taxon>
    </lineage>
</organism>
<comment type="caution">
    <text evidence="9">The sequence shown here is derived from an EMBL/GenBank/DDBJ whole genome shotgun (WGS) entry which is preliminary data.</text>
</comment>
<reference evidence="9" key="1">
    <citation type="submission" date="2016-09" db="EMBL/GenBank/DDBJ databases">
        <authorList>
            <person name="Hebert L."/>
            <person name="Moumen B."/>
        </authorList>
    </citation>
    <scope>NUCLEOTIDE SEQUENCE [LARGE SCALE GENOMIC DNA]</scope>
    <source>
        <strain evidence="9">OVI</strain>
    </source>
</reference>
<dbReference type="GO" id="GO:0006457">
    <property type="term" value="P:protein folding"/>
    <property type="evidence" value="ECO:0007669"/>
    <property type="project" value="InterPro"/>
</dbReference>
<dbReference type="PROSITE" id="PS00636">
    <property type="entry name" value="DNAJ_1"/>
    <property type="match status" value="1"/>
</dbReference>
<evidence type="ECO:0000256" key="2">
    <source>
        <dbReference type="ARBA" id="ARBA00022737"/>
    </source>
</evidence>
<evidence type="ECO:0000313" key="10">
    <source>
        <dbReference type="Proteomes" id="UP000195570"/>
    </source>
</evidence>
<dbReference type="EMBL" id="CZPT02000044">
    <property type="protein sequence ID" value="SCU64326.1"/>
    <property type="molecule type" value="Genomic_DNA"/>
</dbReference>
<dbReference type="CDD" id="cd10719">
    <property type="entry name" value="DnaJ_zf"/>
    <property type="match status" value="1"/>
</dbReference>
<dbReference type="Pfam" id="PF01556">
    <property type="entry name" value="DnaJ_C"/>
    <property type="match status" value="1"/>
</dbReference>
<dbReference type="AlphaFoldDB" id="A0A1G4HYF6"/>
<dbReference type="Pfam" id="PF00684">
    <property type="entry name" value="DnaJ_CXXCXGXG"/>
    <property type="match status" value="1"/>
</dbReference>
<feature type="region of interest" description="Disordered" evidence="6">
    <location>
        <begin position="379"/>
        <end position="451"/>
    </location>
</feature>
<name>A0A1G4HYF6_TRYEQ</name>
<dbReference type="GO" id="GO:0009408">
    <property type="term" value="P:response to heat"/>
    <property type="evidence" value="ECO:0007669"/>
    <property type="project" value="InterPro"/>
</dbReference>
<dbReference type="InterPro" id="IPR008971">
    <property type="entry name" value="HSP40/DnaJ_pept-bd"/>
</dbReference>
<dbReference type="InterPro" id="IPR001305">
    <property type="entry name" value="HSP_DnaJ_Cys-rich_dom"/>
</dbReference>
<dbReference type="InterPro" id="IPR001623">
    <property type="entry name" value="DnaJ_domain"/>
</dbReference>
<dbReference type="HAMAP" id="MF_01152">
    <property type="entry name" value="DnaJ"/>
    <property type="match status" value="1"/>
</dbReference>
<evidence type="ECO:0000313" key="9">
    <source>
        <dbReference type="EMBL" id="SCU64326.1"/>
    </source>
</evidence>
<gene>
    <name evidence="9" type="ORF">TEOVI_000005800</name>
</gene>
<evidence type="ECO:0000256" key="3">
    <source>
        <dbReference type="ARBA" id="ARBA00022771"/>
    </source>
</evidence>
<dbReference type="SUPFAM" id="SSF49493">
    <property type="entry name" value="HSP40/DnaJ peptide-binding domain"/>
    <property type="match status" value="2"/>
</dbReference>
<evidence type="ECO:0000259" key="7">
    <source>
        <dbReference type="PROSITE" id="PS50076"/>
    </source>
</evidence>
<dbReference type="Gene3D" id="2.10.230.10">
    <property type="entry name" value="Heat shock protein DnaJ, cysteine-rich domain"/>
    <property type="match status" value="1"/>
</dbReference>
<evidence type="ECO:0000259" key="8">
    <source>
        <dbReference type="PROSITE" id="PS51188"/>
    </source>
</evidence>
<dbReference type="InterPro" id="IPR012724">
    <property type="entry name" value="DnaJ"/>
</dbReference>
<dbReference type="GO" id="GO:0005524">
    <property type="term" value="F:ATP binding"/>
    <property type="evidence" value="ECO:0007669"/>
    <property type="project" value="InterPro"/>
</dbReference>
<dbReference type="GeneID" id="92373998"/>
<evidence type="ECO:0000256" key="1">
    <source>
        <dbReference type="ARBA" id="ARBA00022723"/>
    </source>
</evidence>
<dbReference type="InterPro" id="IPR044713">
    <property type="entry name" value="DNJA1/2-like"/>
</dbReference>
<feature type="domain" description="J" evidence="7">
    <location>
        <begin position="39"/>
        <end position="100"/>
    </location>
</feature>
<feature type="compositionally biased region" description="Basic and acidic residues" evidence="6">
    <location>
        <begin position="379"/>
        <end position="398"/>
    </location>
</feature>
<dbReference type="SUPFAM" id="SSF46565">
    <property type="entry name" value="Chaperone J-domain"/>
    <property type="match status" value="1"/>
</dbReference>
<proteinExistence type="inferred from homology"/>
<dbReference type="Proteomes" id="UP000195570">
    <property type="component" value="Unassembled WGS sequence"/>
</dbReference>
<dbReference type="GO" id="GO:0030544">
    <property type="term" value="F:Hsp70 protein binding"/>
    <property type="evidence" value="ECO:0007669"/>
    <property type="project" value="InterPro"/>
</dbReference>